<comment type="subcellular location">
    <subcellularLocation>
        <location evidence="1">Membrane</location>
        <topology evidence="1">Multi-pass membrane protein</topology>
    </subcellularLocation>
</comment>
<protein>
    <submittedName>
        <fullName evidence="6">DoxX family protein</fullName>
    </submittedName>
</protein>
<evidence type="ECO:0000313" key="6">
    <source>
        <dbReference type="EMBL" id="MEQ4485884.1"/>
    </source>
</evidence>
<dbReference type="RefSeq" id="WP_232188360.1">
    <property type="nucleotide sequence ID" value="NZ_JAIOAP010000016.1"/>
</dbReference>
<sequence length="134" mass="14828">MKKITIPYWIFTVLVVVFMGVGAITDTVKATDAVELFKHLGYPEYLLPFLGIAKILGIIAILIPGFPRIKEWAYAGLVFDLTGAMYSNIAEDGISAGLSFLIGYIIIVGSYVYYHKRQKSGLLNQTIKQAEHAI</sequence>
<keyword evidence="3 5" id="KW-1133">Transmembrane helix</keyword>
<feature type="transmembrane region" description="Helical" evidence="5">
    <location>
        <begin position="45"/>
        <end position="65"/>
    </location>
</feature>
<dbReference type="Pfam" id="PF13564">
    <property type="entry name" value="DoxX_2"/>
    <property type="match status" value="1"/>
</dbReference>
<evidence type="ECO:0000256" key="2">
    <source>
        <dbReference type="ARBA" id="ARBA00022692"/>
    </source>
</evidence>
<evidence type="ECO:0000256" key="5">
    <source>
        <dbReference type="SAM" id="Phobius"/>
    </source>
</evidence>
<dbReference type="Proteomes" id="UP001493487">
    <property type="component" value="Unassembled WGS sequence"/>
</dbReference>
<evidence type="ECO:0000256" key="3">
    <source>
        <dbReference type="ARBA" id="ARBA00022989"/>
    </source>
</evidence>
<evidence type="ECO:0000256" key="1">
    <source>
        <dbReference type="ARBA" id="ARBA00004141"/>
    </source>
</evidence>
<accession>A0ABV1L0L3</accession>
<keyword evidence="2 5" id="KW-0812">Transmembrane</keyword>
<dbReference type="PIRSF" id="PIRSF030066">
    <property type="entry name" value="UCP030066"/>
    <property type="match status" value="1"/>
</dbReference>
<keyword evidence="4 5" id="KW-0472">Membrane</keyword>
<name>A0ABV1L0L3_9BACL</name>
<proteinExistence type="predicted"/>
<dbReference type="InterPro" id="IPR032808">
    <property type="entry name" value="DoxX"/>
</dbReference>
<dbReference type="EMBL" id="JASKHM010000017">
    <property type="protein sequence ID" value="MEQ4485884.1"/>
    <property type="molecule type" value="Genomic_DNA"/>
</dbReference>
<feature type="transmembrane region" description="Helical" evidence="5">
    <location>
        <begin position="95"/>
        <end position="114"/>
    </location>
</feature>
<dbReference type="InterPro" id="IPR016944">
    <property type="entry name" value="UCP030066"/>
</dbReference>
<comment type="caution">
    <text evidence="6">The sequence shown here is derived from an EMBL/GenBank/DDBJ whole genome shotgun (WGS) entry which is preliminary data.</text>
</comment>
<keyword evidence="7" id="KW-1185">Reference proteome</keyword>
<feature type="transmembrane region" description="Helical" evidence="5">
    <location>
        <begin position="7"/>
        <end position="25"/>
    </location>
</feature>
<organism evidence="6 7">
    <name type="scientific">Cohnella silvisoli</name>
    <dbReference type="NCBI Taxonomy" id="2873699"/>
    <lineage>
        <taxon>Bacteria</taxon>
        <taxon>Bacillati</taxon>
        <taxon>Bacillota</taxon>
        <taxon>Bacilli</taxon>
        <taxon>Bacillales</taxon>
        <taxon>Paenibacillaceae</taxon>
        <taxon>Cohnella</taxon>
    </lineage>
</organism>
<evidence type="ECO:0000256" key="4">
    <source>
        <dbReference type="ARBA" id="ARBA00023136"/>
    </source>
</evidence>
<gene>
    <name evidence="6" type="ORF">QJS35_26245</name>
</gene>
<evidence type="ECO:0000313" key="7">
    <source>
        <dbReference type="Proteomes" id="UP001493487"/>
    </source>
</evidence>
<reference evidence="6 7" key="1">
    <citation type="journal article" date="2023" name="Genome Announc.">
        <title>Pan-Genome Analyses of the Genus Cohnella and Proposal of the Novel Species Cohnella silvisoli sp. nov., Isolated from Forest Soil.</title>
        <authorList>
            <person name="Wang C."/>
            <person name="Mao L."/>
            <person name="Bao G."/>
            <person name="Zhu H."/>
        </authorList>
    </citation>
    <scope>NUCLEOTIDE SEQUENCE [LARGE SCALE GENOMIC DNA]</scope>
    <source>
        <strain evidence="6 7">NL03-T5-1</strain>
    </source>
</reference>